<name>A0A399SQP0_9BACT</name>
<gene>
    <name evidence="2" type="ORF">D1614_22040</name>
</gene>
<sequence length="508" mass="57001">MFSEKDKKQIRQRGSELHTVLTQIENFKKGFPYLPIREAASVDKGIIRLTPENLAKRIALYDEKVAGGIKPLKFVPASGAASRMFKALFEGLEAFTTTSEEEVISKNKDVKQYLEGLDKFAFAKDLKAAIEADGAELNATNKVEYLLSDKGLDYGSKPKGLLKFHSYETGARTPFEEHLAEGAKYACDSSETVKIHFTVSPEHQEGFEALLNEVKEKYEEELGVTFDITFSQQKPATDTIAVDLANEPFRNPDGSLLFRPAGHGALIENLNDLNADIIFIKNIDNVVPDRLKQATVDYKKALAGVLLKHQQKLFIYQKELNEKHPVALQSGFLAEVANFLENTLNIKPESNQYYTEKDELYHYLKEKVNRPLRVCGMVRNEGEPGGGPFWAMNQDGTVSLQVVESSQIDPGSVQQQSIAKNATHFNPVDLVCAVKNYKGEKYDLRKYTDPETGFISQKSKDGKELKAQELPGLWNGAMSNWNTLFVEVPVETFNPVKTVNDLLREQHL</sequence>
<dbReference type="InterPro" id="IPR029044">
    <property type="entry name" value="Nucleotide-diphossugar_trans"/>
</dbReference>
<organism evidence="2 3">
    <name type="scientific">Maribellus luteus</name>
    <dbReference type="NCBI Taxonomy" id="2305463"/>
    <lineage>
        <taxon>Bacteria</taxon>
        <taxon>Pseudomonadati</taxon>
        <taxon>Bacteroidota</taxon>
        <taxon>Bacteroidia</taxon>
        <taxon>Marinilabiliales</taxon>
        <taxon>Prolixibacteraceae</taxon>
        <taxon>Maribellus</taxon>
    </lineage>
</organism>
<evidence type="ECO:0000313" key="2">
    <source>
        <dbReference type="EMBL" id="RIJ45688.1"/>
    </source>
</evidence>
<proteinExistence type="predicted"/>
<reference evidence="2 3" key="1">
    <citation type="submission" date="2018-08" db="EMBL/GenBank/DDBJ databases">
        <title>Pallidiluteibacterium maritimus gen. nov., sp. nov., isolated from coastal sediment.</title>
        <authorList>
            <person name="Zhou L.Y."/>
        </authorList>
    </citation>
    <scope>NUCLEOTIDE SEQUENCE [LARGE SCALE GENOMIC DNA]</scope>
    <source>
        <strain evidence="2 3">XSD2</strain>
    </source>
</reference>
<dbReference type="InterPro" id="IPR025393">
    <property type="entry name" value="DUF4301"/>
</dbReference>
<dbReference type="RefSeq" id="WP_119440165.1">
    <property type="nucleotide sequence ID" value="NZ_QWGR01000021.1"/>
</dbReference>
<dbReference type="AlphaFoldDB" id="A0A399SQP0"/>
<dbReference type="SUPFAM" id="SSF53448">
    <property type="entry name" value="Nucleotide-diphospho-sugar transferases"/>
    <property type="match status" value="1"/>
</dbReference>
<protein>
    <submittedName>
        <fullName evidence="2">DUF4301 family protein</fullName>
    </submittedName>
</protein>
<dbReference type="Proteomes" id="UP000265926">
    <property type="component" value="Unassembled WGS sequence"/>
</dbReference>
<evidence type="ECO:0000313" key="3">
    <source>
        <dbReference type="Proteomes" id="UP000265926"/>
    </source>
</evidence>
<keyword evidence="3" id="KW-1185">Reference proteome</keyword>
<feature type="domain" description="DUF4301" evidence="1">
    <location>
        <begin position="4"/>
        <end position="507"/>
    </location>
</feature>
<dbReference type="Pfam" id="PF14134">
    <property type="entry name" value="DUF4301"/>
    <property type="match status" value="1"/>
</dbReference>
<dbReference type="EMBL" id="QWGR01000021">
    <property type="protein sequence ID" value="RIJ45688.1"/>
    <property type="molecule type" value="Genomic_DNA"/>
</dbReference>
<evidence type="ECO:0000259" key="1">
    <source>
        <dbReference type="Pfam" id="PF14134"/>
    </source>
</evidence>
<comment type="caution">
    <text evidence="2">The sequence shown here is derived from an EMBL/GenBank/DDBJ whole genome shotgun (WGS) entry which is preliminary data.</text>
</comment>
<dbReference type="OrthoDB" id="5572060at2"/>
<accession>A0A399SQP0</accession>